<evidence type="ECO:0000256" key="2">
    <source>
        <dbReference type="ARBA" id="ARBA00023067"/>
    </source>
</evidence>
<dbReference type="PROSITE" id="PS00045">
    <property type="entry name" value="HISTONE_LIKE"/>
    <property type="match status" value="1"/>
</dbReference>
<dbReference type="CDD" id="cd13831">
    <property type="entry name" value="HU"/>
    <property type="match status" value="1"/>
</dbReference>
<dbReference type="FunFam" id="4.10.520.10:FF:000001">
    <property type="entry name" value="DNA-binding protein HU"/>
    <property type="match status" value="1"/>
</dbReference>
<dbReference type="PRINTS" id="PR01727">
    <property type="entry name" value="DNABINDINGHU"/>
</dbReference>
<evidence type="ECO:0000313" key="5">
    <source>
        <dbReference type="EMBL" id="OTX84979.1"/>
    </source>
</evidence>
<name>A0A242YZ02_9BACI</name>
<dbReference type="Gene3D" id="4.10.520.10">
    <property type="entry name" value="IHF-like DNA-binding proteins"/>
    <property type="match status" value="1"/>
</dbReference>
<comment type="similarity">
    <text evidence="1 4">Belongs to the bacterial histone-like protein family.</text>
</comment>
<dbReference type="GO" id="GO:0003677">
    <property type="term" value="F:DNA binding"/>
    <property type="evidence" value="ECO:0007669"/>
    <property type="project" value="UniProtKB-KW"/>
</dbReference>
<dbReference type="InterPro" id="IPR010992">
    <property type="entry name" value="IHF-like_DNA-bd_dom_sf"/>
</dbReference>
<dbReference type="EMBL" id="NFDE01000063">
    <property type="protein sequence ID" value="OTX84979.1"/>
    <property type="molecule type" value="Genomic_DNA"/>
</dbReference>
<dbReference type="Pfam" id="PF00216">
    <property type="entry name" value="Bac_DNA_binding"/>
    <property type="match status" value="1"/>
</dbReference>
<dbReference type="GO" id="GO:1990103">
    <property type="term" value="C:DnaA-HU complex"/>
    <property type="evidence" value="ECO:0007669"/>
    <property type="project" value="UniProtKB-ARBA"/>
</dbReference>
<evidence type="ECO:0000256" key="1">
    <source>
        <dbReference type="ARBA" id="ARBA00010529"/>
    </source>
</evidence>
<dbReference type="Proteomes" id="UP000194945">
    <property type="component" value="Unassembled WGS sequence"/>
</dbReference>
<dbReference type="RefSeq" id="WP_086422972.1">
    <property type="nucleotide sequence ID" value="NZ_NFDE01000063.1"/>
</dbReference>
<dbReference type="PANTHER" id="PTHR33175">
    <property type="entry name" value="DNA-BINDING PROTEIN HU"/>
    <property type="match status" value="1"/>
</dbReference>
<dbReference type="GO" id="GO:0030527">
    <property type="term" value="F:structural constituent of chromatin"/>
    <property type="evidence" value="ECO:0007669"/>
    <property type="project" value="InterPro"/>
</dbReference>
<dbReference type="GO" id="GO:1990178">
    <property type="term" value="C:HU-DNA complex"/>
    <property type="evidence" value="ECO:0007669"/>
    <property type="project" value="UniProtKB-ARBA"/>
</dbReference>
<keyword evidence="3 5" id="KW-0238">DNA-binding</keyword>
<dbReference type="InterPro" id="IPR000119">
    <property type="entry name" value="Hist_DNA-bd"/>
</dbReference>
<dbReference type="GO" id="GO:0030261">
    <property type="term" value="P:chromosome condensation"/>
    <property type="evidence" value="ECO:0007669"/>
    <property type="project" value="UniProtKB-KW"/>
</dbReference>
<dbReference type="GO" id="GO:0006270">
    <property type="term" value="P:DNA replication initiation"/>
    <property type="evidence" value="ECO:0007669"/>
    <property type="project" value="UniProtKB-ARBA"/>
</dbReference>
<dbReference type="PANTHER" id="PTHR33175:SF3">
    <property type="entry name" value="DNA-BINDING PROTEIN HU-BETA"/>
    <property type="match status" value="1"/>
</dbReference>
<evidence type="ECO:0000313" key="6">
    <source>
        <dbReference type="Proteomes" id="UP000194945"/>
    </source>
</evidence>
<dbReference type="AlphaFoldDB" id="A0A242YZ02"/>
<dbReference type="InterPro" id="IPR020816">
    <property type="entry name" value="Histone-like_DNA-bd_CS"/>
</dbReference>
<accession>A0A242YZ02</accession>
<dbReference type="GO" id="GO:0042802">
    <property type="term" value="F:identical protein binding"/>
    <property type="evidence" value="ECO:0007669"/>
    <property type="project" value="UniProtKB-ARBA"/>
</dbReference>
<evidence type="ECO:0000256" key="4">
    <source>
        <dbReference type="RuleBase" id="RU003939"/>
    </source>
</evidence>
<dbReference type="GO" id="GO:0005829">
    <property type="term" value="C:cytosol"/>
    <property type="evidence" value="ECO:0007669"/>
    <property type="project" value="TreeGrafter"/>
</dbReference>
<dbReference type="SUPFAM" id="SSF47729">
    <property type="entry name" value="IHF-like DNA-binding proteins"/>
    <property type="match status" value="1"/>
</dbReference>
<reference evidence="5 6" key="1">
    <citation type="submission" date="2016-10" db="EMBL/GenBank/DDBJ databases">
        <title>Comparative genomics of Bacillus thuringiensis reveals a path to pathogens against multiple invertebrate hosts.</title>
        <authorList>
            <person name="Zheng J."/>
            <person name="Gao Q."/>
            <person name="Liu H."/>
            <person name="Peng D."/>
            <person name="Ruan L."/>
            <person name="Sun M."/>
        </authorList>
    </citation>
    <scope>NUCLEOTIDE SEQUENCE [LARGE SCALE GENOMIC DNA]</scope>
    <source>
        <strain evidence="5">BGSC 4BK1</strain>
    </source>
</reference>
<comment type="caution">
    <text evidence="5">The sequence shown here is derived from an EMBL/GenBank/DDBJ whole genome shotgun (WGS) entry which is preliminary data.</text>
</comment>
<dbReference type="SMART" id="SM00411">
    <property type="entry name" value="BHL"/>
    <property type="match status" value="1"/>
</dbReference>
<organism evidence="5 6">
    <name type="scientific">Bacillus wiedmannii</name>
    <dbReference type="NCBI Taxonomy" id="1890302"/>
    <lineage>
        <taxon>Bacteria</taxon>
        <taxon>Bacillati</taxon>
        <taxon>Bacillota</taxon>
        <taxon>Bacilli</taxon>
        <taxon>Bacillales</taxon>
        <taxon>Bacillaceae</taxon>
        <taxon>Bacillus</taxon>
        <taxon>Bacillus cereus group</taxon>
    </lineage>
</organism>
<gene>
    <name evidence="5" type="ORF">BK730_24740</name>
</gene>
<keyword evidence="2" id="KW-0226">DNA condensation</keyword>
<protein>
    <submittedName>
        <fullName evidence="5">DNA-binding protein</fullName>
    </submittedName>
</protein>
<sequence>MNKTELIKHVAENTELTQKDASAATQAVLDTITEALMNGEKVQLIGFGTFEVRERAARTGRNPQTGEEMHIAASKVPAFKAGKELKAAVK</sequence>
<proteinExistence type="inferred from homology"/>
<evidence type="ECO:0000256" key="3">
    <source>
        <dbReference type="ARBA" id="ARBA00023125"/>
    </source>
</evidence>
<dbReference type="GO" id="GO:0010467">
    <property type="term" value="P:gene expression"/>
    <property type="evidence" value="ECO:0007669"/>
    <property type="project" value="UniProtKB-ARBA"/>
</dbReference>